<comment type="caution">
    <text evidence="1">The sequence shown here is derived from an EMBL/GenBank/DDBJ whole genome shotgun (WGS) entry which is preliminary data.</text>
</comment>
<dbReference type="Proteomes" id="UP000886501">
    <property type="component" value="Unassembled WGS sequence"/>
</dbReference>
<gene>
    <name evidence="1" type="ORF">BDM02DRAFT_3098371</name>
</gene>
<proteinExistence type="predicted"/>
<sequence length="681" mass="74450">MRVQLSSLALLSTLLRFPLTSAMWPFPPKRFKGNALLGAGSLGLDTDGRVVALGDFNGDQFLDMVSVGSDQKTLTVHLWNHEQFKYRSSTVLRHNQRIVNVVPGDFTQSGRLDLLVMSQSPSSKDQLDLSLYRAAVGGGLETTPVLLPPSSGSQPIPFDSTGDLRIDLLGISPSSSGDRESFSVWQNVWNVSRPNSAIYELTEPRLEDLQCKPSNPHSHAVVDLDGDCLADLVLVCDDGNTGDKVFQIWINQKNAGFRLQQSGKLPAGTQSLSFADVDRDGTIDMVFATCTSVSKSTGLGNDCYVNVVYNKQLPLCASTTAPSFRNGQRVCRGPEELCIADPNFTFDLSDRPESDAFVRVSIKDLVPTSDGTTPQLLVLDTTYDPSLPVPLKIGDLNLDGFVDIVAIVATPSGDRSKLAKTPKILGSVACGKGVAGCGSDGKGRRGWSVLGRGNNILEEFQDARGVVLVDIDEDGTLDIMVQRTGEQGQGSVWFVQNNFYYDAFFLKAIVLNGGCPSGWCYTANSSRFHPYGVSYSGATYKYTVLDTTGQRAAAAVAQLPQTAYQSLLTPYSFIGLGRTNNYIENFFVGSTKHHEEHFINMEGVVPNSKVVIIPSADDTQRTDWRKELYLRPGEWIPLVTLTVVIATVLLALIVLILHLNEKREDERERRKVSHHINFDAL</sequence>
<reference evidence="1" key="1">
    <citation type="submission" date="2019-10" db="EMBL/GenBank/DDBJ databases">
        <authorList>
            <consortium name="DOE Joint Genome Institute"/>
            <person name="Kuo A."/>
            <person name="Miyauchi S."/>
            <person name="Kiss E."/>
            <person name="Drula E."/>
            <person name="Kohler A."/>
            <person name="Sanchez-Garcia M."/>
            <person name="Andreopoulos B."/>
            <person name="Barry K.W."/>
            <person name="Bonito G."/>
            <person name="Buee M."/>
            <person name="Carver A."/>
            <person name="Chen C."/>
            <person name="Cichocki N."/>
            <person name="Clum A."/>
            <person name="Culley D."/>
            <person name="Crous P.W."/>
            <person name="Fauchery L."/>
            <person name="Girlanda M."/>
            <person name="Hayes R."/>
            <person name="Keri Z."/>
            <person name="Labutti K."/>
            <person name="Lipzen A."/>
            <person name="Lombard V."/>
            <person name="Magnuson J."/>
            <person name="Maillard F."/>
            <person name="Morin E."/>
            <person name="Murat C."/>
            <person name="Nolan M."/>
            <person name="Ohm R."/>
            <person name="Pangilinan J."/>
            <person name="Pereira M."/>
            <person name="Perotto S."/>
            <person name="Peter M."/>
            <person name="Riley R."/>
            <person name="Sitrit Y."/>
            <person name="Stielow B."/>
            <person name="Szollosi G."/>
            <person name="Zifcakova L."/>
            <person name="Stursova M."/>
            <person name="Spatafora J.W."/>
            <person name="Tedersoo L."/>
            <person name="Vaario L.-M."/>
            <person name="Yamada A."/>
            <person name="Yan M."/>
            <person name="Wang P."/>
            <person name="Xu J."/>
            <person name="Bruns T."/>
            <person name="Baldrian P."/>
            <person name="Vilgalys R."/>
            <person name="Henrissat B."/>
            <person name="Grigoriev I.V."/>
            <person name="Hibbett D."/>
            <person name="Nagy L.G."/>
            <person name="Martin F.M."/>
        </authorList>
    </citation>
    <scope>NUCLEOTIDE SEQUENCE</scope>
    <source>
        <strain evidence="1">P2</strain>
    </source>
</reference>
<protein>
    <submittedName>
        <fullName evidence="1">Uncharacterized protein</fullName>
    </submittedName>
</protein>
<keyword evidence="2" id="KW-1185">Reference proteome</keyword>
<evidence type="ECO:0000313" key="1">
    <source>
        <dbReference type="EMBL" id="KAF9647285.1"/>
    </source>
</evidence>
<name>A0ACB6ZBZ2_THEGA</name>
<accession>A0ACB6ZBZ2</accession>
<dbReference type="EMBL" id="MU118037">
    <property type="protein sequence ID" value="KAF9647285.1"/>
    <property type="molecule type" value="Genomic_DNA"/>
</dbReference>
<evidence type="ECO:0000313" key="2">
    <source>
        <dbReference type="Proteomes" id="UP000886501"/>
    </source>
</evidence>
<reference evidence="1" key="2">
    <citation type="journal article" date="2020" name="Nat. Commun.">
        <title>Large-scale genome sequencing of mycorrhizal fungi provides insights into the early evolution of symbiotic traits.</title>
        <authorList>
            <person name="Miyauchi S."/>
            <person name="Kiss E."/>
            <person name="Kuo A."/>
            <person name="Drula E."/>
            <person name="Kohler A."/>
            <person name="Sanchez-Garcia M."/>
            <person name="Morin E."/>
            <person name="Andreopoulos B."/>
            <person name="Barry K.W."/>
            <person name="Bonito G."/>
            <person name="Buee M."/>
            <person name="Carver A."/>
            <person name="Chen C."/>
            <person name="Cichocki N."/>
            <person name="Clum A."/>
            <person name="Culley D."/>
            <person name="Crous P.W."/>
            <person name="Fauchery L."/>
            <person name="Girlanda M."/>
            <person name="Hayes R.D."/>
            <person name="Keri Z."/>
            <person name="LaButti K."/>
            <person name="Lipzen A."/>
            <person name="Lombard V."/>
            <person name="Magnuson J."/>
            <person name="Maillard F."/>
            <person name="Murat C."/>
            <person name="Nolan M."/>
            <person name="Ohm R.A."/>
            <person name="Pangilinan J."/>
            <person name="Pereira M.F."/>
            <person name="Perotto S."/>
            <person name="Peter M."/>
            <person name="Pfister S."/>
            <person name="Riley R."/>
            <person name="Sitrit Y."/>
            <person name="Stielow J.B."/>
            <person name="Szollosi G."/>
            <person name="Zifcakova L."/>
            <person name="Stursova M."/>
            <person name="Spatafora J.W."/>
            <person name="Tedersoo L."/>
            <person name="Vaario L.M."/>
            <person name="Yamada A."/>
            <person name="Yan M."/>
            <person name="Wang P."/>
            <person name="Xu J."/>
            <person name="Bruns T."/>
            <person name="Baldrian P."/>
            <person name="Vilgalys R."/>
            <person name="Dunand C."/>
            <person name="Henrissat B."/>
            <person name="Grigoriev I.V."/>
            <person name="Hibbett D."/>
            <person name="Nagy L.G."/>
            <person name="Martin F.M."/>
        </authorList>
    </citation>
    <scope>NUCLEOTIDE SEQUENCE</scope>
    <source>
        <strain evidence="1">P2</strain>
    </source>
</reference>
<organism evidence="1 2">
    <name type="scientific">Thelephora ganbajun</name>
    <name type="common">Ganba fungus</name>
    <dbReference type="NCBI Taxonomy" id="370292"/>
    <lineage>
        <taxon>Eukaryota</taxon>
        <taxon>Fungi</taxon>
        <taxon>Dikarya</taxon>
        <taxon>Basidiomycota</taxon>
        <taxon>Agaricomycotina</taxon>
        <taxon>Agaricomycetes</taxon>
        <taxon>Thelephorales</taxon>
        <taxon>Thelephoraceae</taxon>
        <taxon>Thelephora</taxon>
    </lineage>
</organism>